<feature type="domain" description="DUF4592" evidence="2">
    <location>
        <begin position="164"/>
        <end position="243"/>
    </location>
</feature>
<feature type="region of interest" description="Disordered" evidence="1">
    <location>
        <begin position="1"/>
        <end position="22"/>
    </location>
</feature>
<feature type="compositionally biased region" description="Low complexity" evidence="1">
    <location>
        <begin position="1060"/>
        <end position="1072"/>
    </location>
</feature>
<feature type="region of interest" description="Disordered" evidence="1">
    <location>
        <begin position="98"/>
        <end position="124"/>
    </location>
</feature>
<gene>
    <name evidence="3" type="ORF">HJG63_007215</name>
</gene>
<dbReference type="InterPro" id="IPR028030">
    <property type="entry name" value="DUF4592"/>
</dbReference>
<name>A0A7J8EJZ9_ROUAE</name>
<dbReference type="Pfam" id="PF15262">
    <property type="entry name" value="DUF4592"/>
    <property type="match status" value="1"/>
</dbReference>
<evidence type="ECO:0000256" key="1">
    <source>
        <dbReference type="SAM" id="MobiDB-lite"/>
    </source>
</evidence>
<dbReference type="Proteomes" id="UP000593571">
    <property type="component" value="Unassembled WGS sequence"/>
</dbReference>
<feature type="region of interest" description="Disordered" evidence="1">
    <location>
        <begin position="535"/>
        <end position="554"/>
    </location>
</feature>
<reference evidence="3 4" key="1">
    <citation type="journal article" date="2020" name="Nature">
        <title>Six reference-quality genomes reveal evolution of bat adaptations.</title>
        <authorList>
            <person name="Jebb D."/>
            <person name="Huang Z."/>
            <person name="Pippel M."/>
            <person name="Hughes G.M."/>
            <person name="Lavrichenko K."/>
            <person name="Devanna P."/>
            <person name="Winkler S."/>
            <person name="Jermiin L.S."/>
            <person name="Skirmuntt E.C."/>
            <person name="Katzourakis A."/>
            <person name="Burkitt-Gray L."/>
            <person name="Ray D.A."/>
            <person name="Sullivan K.A.M."/>
            <person name="Roscito J.G."/>
            <person name="Kirilenko B.M."/>
            <person name="Davalos L.M."/>
            <person name="Corthals A.P."/>
            <person name="Power M.L."/>
            <person name="Jones G."/>
            <person name="Ransome R.D."/>
            <person name="Dechmann D.K.N."/>
            <person name="Locatelli A.G."/>
            <person name="Puechmaille S.J."/>
            <person name="Fedrigo O."/>
            <person name="Jarvis E.D."/>
            <person name="Hiller M."/>
            <person name="Vernes S.C."/>
            <person name="Myers E.W."/>
            <person name="Teeling E.C."/>
        </authorList>
    </citation>
    <scope>NUCLEOTIDE SEQUENCE [LARGE SCALE GENOMIC DNA]</scope>
    <source>
        <strain evidence="3">MRouAeg1</strain>
        <tissue evidence="3">Muscle</tissue>
    </source>
</reference>
<organism evidence="3 4">
    <name type="scientific">Rousettus aegyptiacus</name>
    <name type="common">Egyptian fruit bat</name>
    <name type="synonym">Pteropus aegyptiacus</name>
    <dbReference type="NCBI Taxonomy" id="9407"/>
    <lineage>
        <taxon>Eukaryota</taxon>
        <taxon>Metazoa</taxon>
        <taxon>Chordata</taxon>
        <taxon>Craniata</taxon>
        <taxon>Vertebrata</taxon>
        <taxon>Euteleostomi</taxon>
        <taxon>Mammalia</taxon>
        <taxon>Eutheria</taxon>
        <taxon>Laurasiatheria</taxon>
        <taxon>Chiroptera</taxon>
        <taxon>Yinpterochiroptera</taxon>
        <taxon>Pteropodoidea</taxon>
        <taxon>Pteropodidae</taxon>
        <taxon>Rousettinae</taxon>
        <taxon>Rousettus</taxon>
    </lineage>
</organism>
<dbReference type="PANTHER" id="PTHR47743:SF2">
    <property type="entry name" value="ACROSOMAL PROTEIN KIAA1210"/>
    <property type="match status" value="1"/>
</dbReference>
<dbReference type="PANTHER" id="PTHR47743">
    <property type="entry name" value="KIAA1210 / KIAA1211 FAMILY MEMBER"/>
    <property type="match status" value="1"/>
</dbReference>
<proteinExistence type="predicted"/>
<sequence length="1906" mass="212943">MAESRNEASGSLEVLEASDEGKKKSKFKAFKNCFGKKKKKEPEDVQGGRRLKSRVYSGIINISSLKPVQEGQQPKPRIKRSMGNKCLSHDSIFMLEPERSTSKTCHSPEPQRGGSLQRSHDFRSLPRTGSVHEGFSGAVFGVVSQYVPRSRTWIADSKITEIPPLHLCQPGISPLYIKSDTISKDFEEIYVDDDRSPKTPQKKLLPENILMLKKVKPKQEEPNLTQVSEEKSTNKPKEADEKNTQKDNAGPLSQEQNNEIEIYDKTTDQSANTDAAGSQGYLWSAACGRQHGRKGSSASENSECEPRERSSKQSCQVLDLGNTADSTPADNTARDCLFWHLSLEEQVMEEPIPPQAETATSQKLLSDKNEMERRKASLDFEVREASTSHLIPEDTEESIVSGLSPYHEGGDSGAEKTEAIACLLPVVESPFTTQEDIMFSVAVRAQLLMDPSHIELEEEDAPSFDSQESVQFKMESSRDIPSICKESPPGNVLQTFTASISDIASVFAERSISAERLSLRSLSQSLVETKAEEVFSDSKHASEEGSGSEQQLAPRHSFQSLGKLKDDQEELSSSHEQLAPRSPSQSLGELEDEVFTELNSYVEKYNSADDWRSSEEELSFRYPSQALEKPEDQQEVSSVSKNTPGLWSVSVEQIPPRHLSQPFVRPFVQQQVSSGSMNASAEWELMLPRHTFQPWESPKSKQQDSAGLESAALEWGISMKPLPPRMTPKRLMRHKVKQPVSSGLEITAAEGITSMELQPPRHHSQLLMKPTVEQEISAGPESPAAKGNIFVEPPPMRHPFQPCLSPKLTLKASSFPENTADQERNYVVPQLSKVFAQPLMNAKVEQNVFSGSESAETVISVEALLPQHFPQSLTNAQAQHSFSENTAGNEGIFVQPLPQKHFCQPLESLKFQPKTITSKSASASTGWGGPVDPVPPRHTFQPWESLRFEQYTSSDPESTAVEWGIPKEPLPPRMPSQPLMRSVVKQEVFPGSMSAPAEWCGPMNPMPPRHAFQPRMSPKSRQQASASSGRAVAERSNSMGWMPPRNVFQPLVNPKFEKQASSSSERAVAERSSPMERMPPGNAFQAWVSHKSERQASASSNRAVVERSSPMEWMPPRRVFQPLVSPKSEWQASVSSERAVAEKDSPMEWMPPRNAFQPWVSHNTEQQASASSKRAVVERSSPMGWMPPRNAYQPWVSHKSEQQASASSKRAGTEKDNSMEWMPPRRVFQPLVSPKSEWQASVSSERAVAEKSSHMEWMPPRMSSQSPVRLVVKQDVFSGSMSAPAEWSSPMEPMPPRKPSQPRMKPVVKQSISEGPKNVAFEGDTSAELLPSRNWSIVRHKFQQTSSFESAAVEGGIFERSSKYPSHFLMRSKVHEIISRLENTAVEGGTSKKLLLPKRPSQSFVKFMAQQIFSETPAIEERIYVDPVSSKQPSKSLLRPKVEYQIFSDWKRADIEGGISLKLLPTKCPSQSLGRPEDPREVFSHSESAPAKWISSQEQLPPRYLSQKLGKLENQQNVLSVSKSSPKEWWFQAEGGAEFQPYSFSTDSVSVPVEQISAKDDHLPPRYPFQALSDPKYQQQVYSCSMNAPAKGNIFESNPSSWSLLRGPASQNKTRKHGQDFEDVIKNIPTPATKPVKFMISPAWPTSTSGDIKEEVLENSDHNNSYSDLLPSGADVENHFGVRLRRIPSSKKQESEKQDHFTKLSSLSLSPVSSYVGGEPQIRSASQGPLGIRENVVTTISDFAAKQQNRTRSGSMAKKQPTYKIPGEAPIEQSDYATSEPAWITMVKQRQRNFPTHIPMKELKTNNRAEAKAEIKKPRYEGAENRHRKIFTSNVNRQEKMAQMDLLKSTKAVGFEDQKIFQVPSTRKEIRESSTFPPVLQEPFEPVWFSLARKIAKAWSHIADIM</sequence>
<feature type="compositionally biased region" description="Low complexity" evidence="1">
    <location>
        <begin position="1020"/>
        <end position="1031"/>
    </location>
</feature>
<feature type="compositionally biased region" description="Basic and acidic residues" evidence="1">
    <location>
        <begin position="228"/>
        <end position="245"/>
    </location>
</feature>
<feature type="compositionally biased region" description="Basic and acidic residues" evidence="1">
    <location>
        <begin position="1475"/>
        <end position="1484"/>
    </location>
</feature>
<feature type="region of interest" description="Disordered" evidence="1">
    <location>
        <begin position="1281"/>
        <end position="1304"/>
    </location>
</feature>
<accession>A0A7J8EJZ9</accession>
<feature type="region of interest" description="Disordered" evidence="1">
    <location>
        <begin position="999"/>
        <end position="1109"/>
    </location>
</feature>
<feature type="region of interest" description="Disordered" evidence="1">
    <location>
        <begin position="564"/>
        <end position="590"/>
    </location>
</feature>
<keyword evidence="4" id="KW-1185">Reference proteome</keyword>
<feature type="region of interest" description="Disordered" evidence="1">
    <location>
        <begin position="1469"/>
        <end position="1488"/>
    </location>
</feature>
<feature type="region of interest" description="Disordered" evidence="1">
    <location>
        <begin position="213"/>
        <end position="256"/>
    </location>
</feature>
<evidence type="ECO:0000313" key="3">
    <source>
        <dbReference type="EMBL" id="KAF6435661.1"/>
    </source>
</evidence>
<evidence type="ECO:0000313" key="4">
    <source>
        <dbReference type="Proteomes" id="UP000593571"/>
    </source>
</evidence>
<dbReference type="EMBL" id="JACASE010000009">
    <property type="protein sequence ID" value="KAF6435661.1"/>
    <property type="molecule type" value="Genomic_DNA"/>
</dbReference>
<comment type="caution">
    <text evidence="3">The sequence shown here is derived from an EMBL/GenBank/DDBJ whole genome shotgun (WGS) entry which is preliminary data.</text>
</comment>
<feature type="region of interest" description="Disordered" evidence="1">
    <location>
        <begin position="290"/>
        <end position="331"/>
    </location>
</feature>
<protein>
    <recommendedName>
        <fullName evidence="2">DUF4592 domain-containing protein</fullName>
    </recommendedName>
</protein>
<dbReference type="InterPro" id="IPR026713">
    <property type="entry name" value="CRACD-like"/>
</dbReference>
<evidence type="ECO:0000259" key="2">
    <source>
        <dbReference type="Pfam" id="PF15262"/>
    </source>
</evidence>
<feature type="compositionally biased region" description="Polar residues" evidence="1">
    <location>
        <begin position="1160"/>
        <end position="1172"/>
    </location>
</feature>
<feature type="region of interest" description="Disordered" evidence="1">
    <location>
        <begin position="1124"/>
        <end position="1220"/>
    </location>
</feature>